<feature type="transmembrane region" description="Helical" evidence="1">
    <location>
        <begin position="32"/>
        <end position="49"/>
    </location>
</feature>
<comment type="caution">
    <text evidence="2">The sequence shown here is derived from an EMBL/GenBank/DDBJ whole genome shotgun (WGS) entry which is preliminary data.</text>
</comment>
<organism evidence="2 3">
    <name type="scientific">Emticicia agri</name>
    <dbReference type="NCBI Taxonomy" id="2492393"/>
    <lineage>
        <taxon>Bacteria</taxon>
        <taxon>Pseudomonadati</taxon>
        <taxon>Bacteroidota</taxon>
        <taxon>Cytophagia</taxon>
        <taxon>Cytophagales</taxon>
        <taxon>Leadbetterellaceae</taxon>
        <taxon>Emticicia</taxon>
    </lineage>
</organism>
<dbReference type="InterPro" id="IPR000801">
    <property type="entry name" value="Esterase-like"/>
</dbReference>
<keyword evidence="1" id="KW-0812">Transmembrane</keyword>
<keyword evidence="3" id="KW-1185">Reference proteome</keyword>
<proteinExistence type="predicted"/>
<dbReference type="Pfam" id="PF00756">
    <property type="entry name" value="Esterase"/>
    <property type="match status" value="1"/>
</dbReference>
<feature type="transmembrane region" description="Helical" evidence="1">
    <location>
        <begin position="6"/>
        <end position="25"/>
    </location>
</feature>
<keyword evidence="1" id="KW-1133">Transmembrane helix</keyword>
<dbReference type="OrthoDB" id="9784036at2"/>
<accession>A0A4Q5LV98</accession>
<evidence type="ECO:0000256" key="1">
    <source>
        <dbReference type="SAM" id="Phobius"/>
    </source>
</evidence>
<protein>
    <recommendedName>
        <fullName evidence="4">Esterase</fullName>
    </recommendedName>
</protein>
<dbReference type="InterPro" id="IPR050583">
    <property type="entry name" value="Mycobacterial_A85_antigen"/>
</dbReference>
<reference evidence="2 3" key="1">
    <citation type="submission" date="2019-02" db="EMBL/GenBank/DDBJ databases">
        <title>Bacterial novel species Emticicia sp. 17J42-9 isolated from soil.</title>
        <authorList>
            <person name="Jung H.-Y."/>
        </authorList>
    </citation>
    <scope>NUCLEOTIDE SEQUENCE [LARGE SCALE GENOMIC DNA]</scope>
    <source>
        <strain evidence="2 3">17J42-9</strain>
    </source>
</reference>
<evidence type="ECO:0000313" key="2">
    <source>
        <dbReference type="EMBL" id="RYU93427.1"/>
    </source>
</evidence>
<dbReference type="EMBL" id="SEWF01000045">
    <property type="protein sequence ID" value="RYU93427.1"/>
    <property type="molecule type" value="Genomic_DNA"/>
</dbReference>
<dbReference type="AlphaFoldDB" id="A0A4Q5LV98"/>
<dbReference type="PANTHER" id="PTHR48098:SF6">
    <property type="entry name" value="FERRI-BACILLIBACTIN ESTERASE BESA"/>
    <property type="match status" value="1"/>
</dbReference>
<dbReference type="InterPro" id="IPR029058">
    <property type="entry name" value="AB_hydrolase_fold"/>
</dbReference>
<dbReference type="PANTHER" id="PTHR48098">
    <property type="entry name" value="ENTEROCHELIN ESTERASE-RELATED"/>
    <property type="match status" value="1"/>
</dbReference>
<name>A0A4Q5LV98_9BACT</name>
<sequence length="489" mass="55827">MGNTCFLEVIEMGILIFSGLMLLLLMNLNRYLIMRLFYMILILPFLAIGQKNETTKIEIWERFNFFSKTLNEEREILTYSPKSAEKQNAHFPVIYLFDAESLFQPLVGTLSFMNYSSSLPQMPEAYIVGIVNKNRSRDMPTPQEFYQAQGVQQFNDFISKELQPFIAKKLRTNGLNIAVGHSQGALFATYLLTQNPAQFPFVLALDAPMSVSKTLETDFFKKLSDNCASKYVSVKAIYGWEAEIQSKCENHRQISLLNESHETMPLKGMYEGLKLLFEDYLPKDKDLSMETIKAYYEGLSSKYHITYPIPAIVLLESAKQHIGQSDKKTAIDLLTEHDKLMGETVRSKQLKKEANAITTSPDRRMTDALNHRGPTAAEIAPFLGVWSGKLKVPNGEDLLIDFEIKQINNKYVMQSTIMNSFKINSDFLFVNQKKQLVWGRKHDGGGIYYSIGELTTNGQKINGTEDLIGFVFPKEMPKFIVNTFEFIKK</sequence>
<evidence type="ECO:0000313" key="3">
    <source>
        <dbReference type="Proteomes" id="UP000293162"/>
    </source>
</evidence>
<keyword evidence="1" id="KW-0472">Membrane</keyword>
<dbReference type="SUPFAM" id="SSF53474">
    <property type="entry name" value="alpha/beta-Hydrolases"/>
    <property type="match status" value="1"/>
</dbReference>
<gene>
    <name evidence="2" type="ORF">EWM59_22020</name>
</gene>
<dbReference type="Proteomes" id="UP000293162">
    <property type="component" value="Unassembled WGS sequence"/>
</dbReference>
<evidence type="ECO:0008006" key="4">
    <source>
        <dbReference type="Google" id="ProtNLM"/>
    </source>
</evidence>
<dbReference type="Gene3D" id="3.40.50.1820">
    <property type="entry name" value="alpha/beta hydrolase"/>
    <property type="match status" value="1"/>
</dbReference>